<dbReference type="GO" id="GO:0046872">
    <property type="term" value="F:metal ion binding"/>
    <property type="evidence" value="ECO:0007669"/>
    <property type="project" value="UniProtKB-KW"/>
</dbReference>
<feature type="domain" description="Sulfatase N-terminal" evidence="10">
    <location>
        <begin position="177"/>
        <end position="464"/>
    </location>
</feature>
<keyword evidence="5 9" id="KW-0472">Membrane</keyword>
<feature type="transmembrane region" description="Helical" evidence="9">
    <location>
        <begin position="12"/>
        <end position="31"/>
    </location>
</feature>
<feature type="active site" evidence="6">
    <location>
        <position position="224"/>
    </location>
</feature>
<dbReference type="Pfam" id="PF00884">
    <property type="entry name" value="Sulfatase"/>
    <property type="match status" value="1"/>
</dbReference>
<dbReference type="Gene3D" id="3.40.720.10">
    <property type="entry name" value="Alkaline Phosphatase, subunit A"/>
    <property type="match status" value="1"/>
</dbReference>
<comment type="subcellular location">
    <subcellularLocation>
        <location evidence="1">Cell membrane</location>
        <topology evidence="1">Multi-pass membrane protein</topology>
    </subcellularLocation>
</comment>
<feature type="binding site" evidence="7">
    <location>
        <position position="343"/>
    </location>
    <ligand>
        <name>substrate</name>
    </ligand>
</feature>
<keyword evidence="4 9" id="KW-1133">Transmembrane helix</keyword>
<dbReference type="InterPro" id="IPR012160">
    <property type="entry name" value="LtaS-like"/>
</dbReference>
<organism evidence="11 12">
    <name type="scientific">Zhongshania marina</name>
    <dbReference type="NCBI Taxonomy" id="2304603"/>
    <lineage>
        <taxon>Bacteria</taxon>
        <taxon>Pseudomonadati</taxon>
        <taxon>Pseudomonadota</taxon>
        <taxon>Gammaproteobacteria</taxon>
        <taxon>Cellvibrionales</taxon>
        <taxon>Spongiibacteraceae</taxon>
        <taxon>Zhongshania</taxon>
    </lineage>
</organism>
<feature type="transmembrane region" description="Helical" evidence="9">
    <location>
        <begin position="63"/>
        <end position="83"/>
    </location>
</feature>
<dbReference type="PANTHER" id="PTHR47371:SF3">
    <property type="entry name" value="PHOSPHOGLYCEROL TRANSFERASE I"/>
    <property type="match status" value="1"/>
</dbReference>
<evidence type="ECO:0000256" key="4">
    <source>
        <dbReference type="ARBA" id="ARBA00022989"/>
    </source>
</evidence>
<evidence type="ECO:0000256" key="6">
    <source>
        <dbReference type="PIRSR" id="PIRSR005091-1"/>
    </source>
</evidence>
<gene>
    <name evidence="11" type="ORF">C0068_06320</name>
</gene>
<feature type="transmembrane region" description="Helical" evidence="9">
    <location>
        <begin position="95"/>
        <end position="114"/>
    </location>
</feature>
<evidence type="ECO:0000256" key="8">
    <source>
        <dbReference type="PIRSR" id="PIRSR005091-3"/>
    </source>
</evidence>
<sequence>MILLGRTVFTLYLIIYVVFSCLICISNWWYFEYFQAFYNYELIGLGGDIFGALKTLSSFGYKVESVCFVFLACFSAALSIVFYRKSEVPSKELGTGLVLFLASMVFGFVAHTSFSQYIKLNVSILQPSYIHPLHAFFVTDKVNAVVTVDEVSALGVFSSLNTSIENSSSLSFKQSYNVIYIMLESTRASLVGAYGNGDNLTPNIDALSKTLIVSREFYANSNYTIKGELASWCGIFDNNAKPPISKSVGAIKNLRCLPKILAERGYETSYFHGNTSSFNSRKEFLPIVGFEELYFPEDDEYSEKLPQIGWGVSDEYMYQFMLDTLISNNEKPFFAHFMTVSSHYPYGWDWGVSVPLEEHPNPKKASELYDNYRNAVFYEDYALGKFWEAFKKSTLYDNTIVVITADHGVWVFDDEEKKSLLQKNEEFFRIPLLIYHPDIRGPIELTDTASQIDLPETVLNMLGIQDYDDFFVGKNLFEKVQTPWAIMMKQGDVVVRKNDVICYIEGAACSGIQQDCVAINYGELLPDINKLQRCQRIDGDLLLDDAVITELSADPELMDKAFGLIRYHNKKVFMN</sequence>
<dbReference type="PIRSF" id="PIRSF005091">
    <property type="entry name" value="Mmb_sulf_HI1246"/>
    <property type="match status" value="1"/>
</dbReference>
<reference evidence="11" key="1">
    <citation type="submission" date="2018-01" db="EMBL/GenBank/DDBJ databases">
        <authorList>
            <person name="Yu X.-D."/>
        </authorList>
    </citation>
    <scope>NUCLEOTIDE SEQUENCE</scope>
    <source>
        <strain evidence="11">ZX-21</strain>
    </source>
</reference>
<dbReference type="AlphaFoldDB" id="A0A2S4HHU3"/>
<name>A0A2S4HHU3_9GAMM</name>
<feature type="binding site" evidence="8">
    <location>
        <position position="184"/>
    </location>
    <ligand>
        <name>Mn(2+)</name>
        <dbReference type="ChEBI" id="CHEBI:29035"/>
    </ligand>
</feature>
<evidence type="ECO:0000256" key="5">
    <source>
        <dbReference type="ARBA" id="ARBA00023136"/>
    </source>
</evidence>
<feature type="binding site" evidence="8">
    <location>
        <position position="407"/>
    </location>
    <ligand>
        <name>Mn(2+)</name>
        <dbReference type="ChEBI" id="CHEBI:29035"/>
    </ligand>
</feature>
<comment type="caution">
    <text evidence="11">The sequence shown here is derived from an EMBL/GenBank/DDBJ whole genome shotgun (WGS) entry which is preliminary data.</text>
</comment>
<evidence type="ECO:0000313" key="11">
    <source>
        <dbReference type="EMBL" id="POP53568.1"/>
    </source>
</evidence>
<keyword evidence="3 9" id="KW-0812">Transmembrane</keyword>
<dbReference type="SUPFAM" id="SSF53649">
    <property type="entry name" value="Alkaline phosphatase-like"/>
    <property type="match status" value="1"/>
</dbReference>
<evidence type="ECO:0000256" key="9">
    <source>
        <dbReference type="SAM" id="Phobius"/>
    </source>
</evidence>
<evidence type="ECO:0000259" key="10">
    <source>
        <dbReference type="Pfam" id="PF00884"/>
    </source>
</evidence>
<evidence type="ECO:0000256" key="2">
    <source>
        <dbReference type="ARBA" id="ARBA00022475"/>
    </source>
</evidence>
<proteinExistence type="predicted"/>
<keyword evidence="7" id="KW-0479">Metal-binding</keyword>
<dbReference type="InterPro" id="IPR017850">
    <property type="entry name" value="Alkaline_phosphatase_core_sf"/>
</dbReference>
<feature type="binding site" evidence="8">
    <location>
        <position position="224"/>
    </location>
    <ligand>
        <name>Mn(2+)</name>
        <dbReference type="ChEBI" id="CHEBI:29035"/>
    </ligand>
</feature>
<dbReference type="InterPro" id="IPR000917">
    <property type="entry name" value="Sulfatase_N"/>
</dbReference>
<dbReference type="Proteomes" id="UP000237222">
    <property type="component" value="Unassembled WGS sequence"/>
</dbReference>
<accession>A0A2S4HHU3</accession>
<feature type="binding site" evidence="8">
    <location>
        <position position="406"/>
    </location>
    <ligand>
        <name>Mn(2+)</name>
        <dbReference type="ChEBI" id="CHEBI:29035"/>
    </ligand>
</feature>
<dbReference type="InterPro" id="IPR050448">
    <property type="entry name" value="OpgB/LTA_synthase_biosynth"/>
</dbReference>
<evidence type="ECO:0000313" key="12">
    <source>
        <dbReference type="Proteomes" id="UP000237222"/>
    </source>
</evidence>
<keyword evidence="7" id="KW-0464">Manganese</keyword>
<dbReference type="EMBL" id="PQGG01000013">
    <property type="protein sequence ID" value="POP53568.1"/>
    <property type="molecule type" value="Genomic_DNA"/>
</dbReference>
<keyword evidence="2" id="KW-1003">Cell membrane</keyword>
<evidence type="ECO:0000256" key="7">
    <source>
        <dbReference type="PIRSR" id="PIRSR005091-2"/>
    </source>
</evidence>
<evidence type="ECO:0000256" key="3">
    <source>
        <dbReference type="ARBA" id="ARBA00022692"/>
    </source>
</evidence>
<dbReference type="PANTHER" id="PTHR47371">
    <property type="entry name" value="LIPOTEICHOIC ACID SYNTHASE"/>
    <property type="match status" value="1"/>
</dbReference>
<dbReference type="GO" id="GO:0005886">
    <property type="term" value="C:plasma membrane"/>
    <property type="evidence" value="ECO:0007669"/>
    <property type="project" value="UniProtKB-SubCell"/>
</dbReference>
<protein>
    <recommendedName>
        <fullName evidence="10">Sulfatase N-terminal domain-containing protein</fullName>
    </recommendedName>
</protein>
<dbReference type="CDD" id="cd16015">
    <property type="entry name" value="LTA_synthase"/>
    <property type="match status" value="1"/>
</dbReference>
<dbReference type="PROSITE" id="PS51257">
    <property type="entry name" value="PROKAR_LIPOPROTEIN"/>
    <property type="match status" value="1"/>
</dbReference>
<evidence type="ECO:0000256" key="1">
    <source>
        <dbReference type="ARBA" id="ARBA00004651"/>
    </source>
</evidence>